<dbReference type="STRING" id="1121302.SAMN02745163_00615"/>
<accession>A0A1M6D2L3</accession>
<dbReference type="InterPro" id="IPR010387">
    <property type="entry name" value="QueT"/>
</dbReference>
<feature type="transmembrane region" description="Helical" evidence="1">
    <location>
        <begin position="41"/>
        <end position="65"/>
    </location>
</feature>
<feature type="transmembrane region" description="Helical" evidence="1">
    <location>
        <begin position="12"/>
        <end position="29"/>
    </location>
</feature>
<keyword evidence="1" id="KW-1133">Transmembrane helix</keyword>
<dbReference type="Proteomes" id="UP000184310">
    <property type="component" value="Unassembled WGS sequence"/>
</dbReference>
<evidence type="ECO:0000256" key="1">
    <source>
        <dbReference type="SAM" id="Phobius"/>
    </source>
</evidence>
<keyword evidence="3" id="KW-1185">Reference proteome</keyword>
<keyword evidence="1" id="KW-0812">Transmembrane</keyword>
<feature type="transmembrane region" description="Helical" evidence="1">
    <location>
        <begin position="125"/>
        <end position="152"/>
    </location>
</feature>
<dbReference type="PIRSF" id="PIRSF031501">
    <property type="entry name" value="QueT"/>
    <property type="match status" value="1"/>
</dbReference>
<evidence type="ECO:0000313" key="3">
    <source>
        <dbReference type="Proteomes" id="UP000184310"/>
    </source>
</evidence>
<keyword evidence="1" id="KW-0472">Membrane</keyword>
<proteinExistence type="predicted"/>
<dbReference type="Gene3D" id="1.10.1760.20">
    <property type="match status" value="1"/>
</dbReference>
<protein>
    <submittedName>
        <fullName evidence="2">Uncharacterized membrane protein</fullName>
    </submittedName>
</protein>
<feature type="transmembrane region" description="Helical" evidence="1">
    <location>
        <begin position="71"/>
        <end position="90"/>
    </location>
</feature>
<organism evidence="2 3">
    <name type="scientific">Clostridium cavendishii DSM 21758</name>
    <dbReference type="NCBI Taxonomy" id="1121302"/>
    <lineage>
        <taxon>Bacteria</taxon>
        <taxon>Bacillati</taxon>
        <taxon>Bacillota</taxon>
        <taxon>Clostridia</taxon>
        <taxon>Eubacteriales</taxon>
        <taxon>Clostridiaceae</taxon>
        <taxon>Clostridium</taxon>
    </lineage>
</organism>
<dbReference type="OrthoDB" id="9786793at2"/>
<name>A0A1M6D2L3_9CLOT</name>
<dbReference type="Pfam" id="PF06177">
    <property type="entry name" value="QueT"/>
    <property type="match status" value="1"/>
</dbReference>
<evidence type="ECO:0000313" key="2">
    <source>
        <dbReference type="EMBL" id="SHI67361.1"/>
    </source>
</evidence>
<dbReference type="EMBL" id="FQZB01000004">
    <property type="protein sequence ID" value="SHI67361.1"/>
    <property type="molecule type" value="Genomic_DNA"/>
</dbReference>
<dbReference type="PANTHER" id="PTHR40044">
    <property type="entry name" value="INTEGRAL MEMBRANE PROTEIN-RELATED"/>
    <property type="match status" value="1"/>
</dbReference>
<feature type="transmembrane region" description="Helical" evidence="1">
    <location>
        <begin position="102"/>
        <end position="119"/>
    </location>
</feature>
<reference evidence="2 3" key="1">
    <citation type="submission" date="2016-11" db="EMBL/GenBank/DDBJ databases">
        <authorList>
            <person name="Jaros S."/>
            <person name="Januszkiewicz K."/>
            <person name="Wedrychowicz H."/>
        </authorList>
    </citation>
    <scope>NUCLEOTIDE SEQUENCE [LARGE SCALE GENOMIC DNA]</scope>
    <source>
        <strain evidence="2 3">DSM 21758</strain>
    </source>
</reference>
<dbReference type="AlphaFoldDB" id="A0A1M6D2L3"/>
<sequence>MKNNKVRKLAYSGIIAALYAVLTVAIAPLSYGGMQFRVSELLVLFAFIDPIYIIGLTLGCFIANIFSPGGVMDMIFGTMATFLSVGCITLTRNILKNNLRSLIIASLWPTIFNAIIVGYELHMVFGVPLLLTMGQVAFSEFVIITIIGVPLFRAIPESLKQKFSLVNYK</sequence>
<dbReference type="RefSeq" id="WP_072985177.1">
    <property type="nucleotide sequence ID" value="NZ_FQZB01000004.1"/>
</dbReference>
<dbReference type="PANTHER" id="PTHR40044:SF1">
    <property type="entry name" value="INTEGRAL MEMBRANE PROTEIN"/>
    <property type="match status" value="1"/>
</dbReference>
<gene>
    <name evidence="2" type="ORF">SAMN02745163_00615</name>
</gene>